<dbReference type="PROSITE" id="PS00633">
    <property type="entry name" value="BROMODOMAIN_1"/>
    <property type="match status" value="1"/>
</dbReference>
<feature type="domain" description="Bromo" evidence="3">
    <location>
        <begin position="340"/>
        <end position="410"/>
    </location>
</feature>
<feature type="compositionally biased region" description="Acidic residues" evidence="2">
    <location>
        <begin position="744"/>
        <end position="760"/>
    </location>
</feature>
<keyword evidence="5" id="KW-1185">Reference proteome</keyword>
<organism evidence="4 5">
    <name type="scientific">Lepeophtheirus salmonis</name>
    <name type="common">Salmon louse</name>
    <name type="synonym">Caligus salmonis</name>
    <dbReference type="NCBI Taxonomy" id="72036"/>
    <lineage>
        <taxon>Eukaryota</taxon>
        <taxon>Metazoa</taxon>
        <taxon>Ecdysozoa</taxon>
        <taxon>Arthropoda</taxon>
        <taxon>Crustacea</taxon>
        <taxon>Multicrustacea</taxon>
        <taxon>Hexanauplia</taxon>
        <taxon>Copepoda</taxon>
        <taxon>Siphonostomatoida</taxon>
        <taxon>Caligidae</taxon>
        <taxon>Lepeophtheirus</taxon>
    </lineage>
</organism>
<feature type="compositionally biased region" description="Low complexity" evidence="2">
    <location>
        <begin position="565"/>
        <end position="600"/>
    </location>
</feature>
<dbReference type="AlphaFoldDB" id="A0A7R8H994"/>
<proteinExistence type="predicted"/>
<dbReference type="PRINTS" id="PR00503">
    <property type="entry name" value="BROMODOMAIN"/>
</dbReference>
<dbReference type="InterPro" id="IPR036427">
    <property type="entry name" value="Bromodomain-like_sf"/>
</dbReference>
<keyword evidence="1" id="KW-0103">Bromodomain</keyword>
<dbReference type="Pfam" id="PF00439">
    <property type="entry name" value="Bromodomain"/>
    <property type="match status" value="2"/>
</dbReference>
<dbReference type="InterPro" id="IPR052060">
    <property type="entry name" value="Bromo_WD_repeat"/>
</dbReference>
<feature type="region of interest" description="Disordered" evidence="2">
    <location>
        <begin position="440"/>
        <end position="809"/>
    </location>
</feature>
<dbReference type="GO" id="GO:0007010">
    <property type="term" value="P:cytoskeleton organization"/>
    <property type="evidence" value="ECO:0007669"/>
    <property type="project" value="TreeGrafter"/>
</dbReference>
<dbReference type="SMART" id="SM00297">
    <property type="entry name" value="BROMO"/>
    <property type="match status" value="2"/>
</dbReference>
<gene>
    <name evidence="4" type="ORF">LSAA_9480</name>
</gene>
<dbReference type="PANTHER" id="PTHR16266:SF17">
    <property type="entry name" value="BRWD3"/>
    <property type="match status" value="1"/>
</dbReference>
<dbReference type="Gene3D" id="1.20.920.10">
    <property type="entry name" value="Bromodomain-like"/>
    <property type="match status" value="2"/>
</dbReference>
<dbReference type="FunFam" id="1.20.920.10:FF:000066">
    <property type="entry name" value="Transcription initiation factor TFIID subunit 1"/>
    <property type="match status" value="1"/>
</dbReference>
<evidence type="ECO:0000259" key="3">
    <source>
        <dbReference type="PROSITE" id="PS50014"/>
    </source>
</evidence>
<evidence type="ECO:0000256" key="2">
    <source>
        <dbReference type="SAM" id="MobiDB-lite"/>
    </source>
</evidence>
<feature type="compositionally biased region" description="Low complexity" evidence="2">
    <location>
        <begin position="481"/>
        <end position="507"/>
    </location>
</feature>
<evidence type="ECO:0000313" key="4">
    <source>
        <dbReference type="EMBL" id="CAF2951290.1"/>
    </source>
</evidence>
<feature type="compositionally biased region" description="Basic residues" evidence="2">
    <location>
        <begin position="440"/>
        <end position="450"/>
    </location>
</feature>
<dbReference type="Pfam" id="PF25313">
    <property type="entry name" value="BRWD_AD"/>
    <property type="match status" value="1"/>
</dbReference>
<dbReference type="GO" id="GO:0008360">
    <property type="term" value="P:regulation of cell shape"/>
    <property type="evidence" value="ECO:0007669"/>
    <property type="project" value="TreeGrafter"/>
</dbReference>
<feature type="compositionally biased region" description="Polar residues" evidence="2">
    <location>
        <begin position="761"/>
        <end position="770"/>
    </location>
</feature>
<feature type="compositionally biased region" description="Polar residues" evidence="2">
    <location>
        <begin position="457"/>
        <end position="470"/>
    </location>
</feature>
<dbReference type="SUPFAM" id="SSF47370">
    <property type="entry name" value="Bromodomain"/>
    <property type="match status" value="2"/>
</dbReference>
<dbReference type="GO" id="GO:0005634">
    <property type="term" value="C:nucleus"/>
    <property type="evidence" value="ECO:0007669"/>
    <property type="project" value="TreeGrafter"/>
</dbReference>
<reference evidence="4" key="1">
    <citation type="submission" date="2021-02" db="EMBL/GenBank/DDBJ databases">
        <authorList>
            <person name="Bekaert M."/>
        </authorList>
    </citation>
    <scope>NUCLEOTIDE SEQUENCE</scope>
    <source>
        <strain evidence="4">IoA-00</strain>
    </source>
</reference>
<feature type="compositionally biased region" description="Acidic residues" evidence="2">
    <location>
        <begin position="636"/>
        <end position="654"/>
    </location>
</feature>
<evidence type="ECO:0000256" key="1">
    <source>
        <dbReference type="ARBA" id="ARBA00023117"/>
    </source>
</evidence>
<protein>
    <submittedName>
        <fullName evidence="4">BRWD1_3</fullName>
    </submittedName>
</protein>
<dbReference type="GO" id="GO:0006357">
    <property type="term" value="P:regulation of transcription by RNA polymerase II"/>
    <property type="evidence" value="ECO:0007669"/>
    <property type="project" value="TreeGrafter"/>
</dbReference>
<dbReference type="OrthoDB" id="10265743at2759"/>
<dbReference type="Proteomes" id="UP000675881">
    <property type="component" value="Chromosome 5"/>
</dbReference>
<evidence type="ECO:0000313" key="5">
    <source>
        <dbReference type="Proteomes" id="UP000675881"/>
    </source>
</evidence>
<dbReference type="InterPro" id="IPR001487">
    <property type="entry name" value="Bromodomain"/>
</dbReference>
<name>A0A7R8H994_LEPSM</name>
<dbReference type="PROSITE" id="PS50014">
    <property type="entry name" value="BROMODOMAIN_2"/>
    <property type="match status" value="2"/>
</dbReference>
<dbReference type="EMBL" id="HG994584">
    <property type="protein sequence ID" value="CAF2951290.1"/>
    <property type="molecule type" value="Genomic_DNA"/>
</dbReference>
<dbReference type="InterPro" id="IPR057451">
    <property type="entry name" value="BRWD/PHIP_AD"/>
</dbReference>
<feature type="compositionally biased region" description="Low complexity" evidence="2">
    <location>
        <begin position="676"/>
        <end position="690"/>
    </location>
</feature>
<accession>A0A7R8H994</accession>
<sequence>MKEQTWIKKKLCESVMTKVIGIKFEIKPPRLAVLKFQILNLNSGNPTGETFTLKYHDMNDVVDFLVLYQTYSASTNEWKCSDRIRCQIDDCWWKGTVKSIGPETSTSITSSCDECKFLSILCHWDNAEKEFLSPWDLEKLTEDTQDIPDGTLVTPEQLKSCLYKPTVEEWNDIGRDIETKRISAALETIMGLSIAEPFNYPVDQSIYPEYFYSVEYPMDLNLIKARVDNNFYRRIASIEYDLKYIFENAEAFNVPKSDIVKNAKILVRLAGEIINDPGKNKDNVSEIYHNLVQNFLWSSSDEDAVEENPRVKKLLTKNSSESLNPKKWKQDCDDLLTKTLDQPFSGPFRGPVSEIEFPDYHRFIVTPMDLSSVRESLMIGNFNSPVDFQKDIHLMISNSRVFNTNPKSKILIMTNQLEKWIEPKIADLISNWKKKTNRRLTLARRKHKIKKEGLRGQSEQQSSSHDQTPSPRGKGKGVGKGKSNNLLKKNNIKPNYEVNDESFSSSSNDDESFSPKKSSSFRRKHTLKKSEDEDYAPFSSTGSVVGKESKPKPQRTAKPITKLPSSSSSSENDNIPKPSTSSSSSIKTSAGSSSSSALLGEPSKIEDESKSSIVTQVSRSGRLVRKYAWKDYTYSDNDDDDDEEQVESDDDDDAPLVRSKRVKVNNSSSPEKKPRNNPNNSSSSNLSSKNRPLRKVTKVPNVHSDEAAEDGDENFVPVSQCKKTPNAVRSFAASSVKRKKQSEESESEFSESEEDEEESDNNQQTNFVESNSEDYLSDENINQHAPPLSRQHQRDLERKKKQTKVAISK</sequence>
<dbReference type="InterPro" id="IPR018359">
    <property type="entry name" value="Bromodomain_CS"/>
</dbReference>
<dbReference type="PANTHER" id="PTHR16266">
    <property type="entry name" value="WD REPEAT DOMAIN 9"/>
    <property type="match status" value="1"/>
</dbReference>
<feature type="domain" description="Bromo" evidence="3">
    <location>
        <begin position="190"/>
        <end position="260"/>
    </location>
</feature>